<feature type="transmembrane region" description="Helical" evidence="8">
    <location>
        <begin position="343"/>
        <end position="359"/>
    </location>
</feature>
<dbReference type="Pfam" id="PF07690">
    <property type="entry name" value="MFS_1"/>
    <property type="match status" value="1"/>
</dbReference>
<dbReference type="PROSITE" id="PS50850">
    <property type="entry name" value="MFS"/>
    <property type="match status" value="1"/>
</dbReference>
<feature type="transmembrane region" description="Helical" evidence="8">
    <location>
        <begin position="113"/>
        <end position="135"/>
    </location>
</feature>
<dbReference type="HOGENOM" id="CLU_000960_28_0_4"/>
<evidence type="ECO:0000256" key="7">
    <source>
        <dbReference type="ARBA" id="ARBA00023136"/>
    </source>
</evidence>
<feature type="transmembrane region" description="Helical" evidence="8">
    <location>
        <begin position="147"/>
        <end position="168"/>
    </location>
</feature>
<dbReference type="Gene3D" id="1.20.1720.10">
    <property type="entry name" value="Multidrug resistance protein D"/>
    <property type="match status" value="1"/>
</dbReference>
<evidence type="ECO:0000256" key="2">
    <source>
        <dbReference type="ARBA" id="ARBA00008537"/>
    </source>
</evidence>
<reference evidence="11" key="1">
    <citation type="journal article" date="2014" name="Soil Biol. Biochem.">
        <title>Structure and function of bacterial communities in ageing soils: Insights from the Mendocino ecological staircase.</title>
        <authorList>
            <person name="Uroz S."/>
            <person name="Tech J.J."/>
            <person name="Sawaya N.A."/>
            <person name="Frey-Klett P."/>
            <person name="Leveau J.H.J."/>
        </authorList>
    </citation>
    <scope>NUCLEOTIDE SEQUENCE [LARGE SCALE GENOMIC DNA]</scope>
    <source>
        <strain evidence="11">Cal35</strain>
    </source>
</reference>
<evidence type="ECO:0000256" key="8">
    <source>
        <dbReference type="SAM" id="Phobius"/>
    </source>
</evidence>
<evidence type="ECO:0000259" key="9">
    <source>
        <dbReference type="PROSITE" id="PS50850"/>
    </source>
</evidence>
<feature type="transmembrane region" description="Helical" evidence="8">
    <location>
        <begin position="205"/>
        <end position="226"/>
    </location>
</feature>
<feature type="transmembrane region" description="Helical" evidence="8">
    <location>
        <begin position="87"/>
        <end position="107"/>
    </location>
</feature>
<name>A0A0A1FCA8_9BURK</name>
<dbReference type="InterPro" id="IPR036259">
    <property type="entry name" value="MFS_trans_sf"/>
</dbReference>
<dbReference type="AlphaFoldDB" id="A0A0A1FCA8"/>
<dbReference type="SUPFAM" id="SSF103473">
    <property type="entry name" value="MFS general substrate transporter"/>
    <property type="match status" value="1"/>
</dbReference>
<dbReference type="CDD" id="cd17503">
    <property type="entry name" value="MFS_LmrB_MDR_like"/>
    <property type="match status" value="1"/>
</dbReference>
<dbReference type="KEGG" id="care:LT85_2993"/>
<keyword evidence="6 8" id="KW-1133">Transmembrane helix</keyword>
<feature type="transmembrane region" description="Helical" evidence="8">
    <location>
        <begin position="174"/>
        <end position="193"/>
    </location>
</feature>
<keyword evidence="4" id="KW-1003">Cell membrane</keyword>
<dbReference type="NCBIfam" id="TIGR00711">
    <property type="entry name" value="efflux_EmrB"/>
    <property type="match status" value="1"/>
</dbReference>
<dbReference type="PANTHER" id="PTHR42718">
    <property type="entry name" value="MAJOR FACILITATOR SUPERFAMILY MULTIDRUG TRANSPORTER MFSC"/>
    <property type="match status" value="1"/>
</dbReference>
<dbReference type="InterPro" id="IPR020846">
    <property type="entry name" value="MFS_dom"/>
</dbReference>
<dbReference type="OrthoDB" id="9807274at2"/>
<dbReference type="Proteomes" id="UP000030302">
    <property type="component" value="Chromosome"/>
</dbReference>
<accession>A0A0A1FCA8</accession>
<dbReference type="InterPro" id="IPR011701">
    <property type="entry name" value="MFS"/>
</dbReference>
<evidence type="ECO:0000256" key="3">
    <source>
        <dbReference type="ARBA" id="ARBA00022448"/>
    </source>
</evidence>
<feature type="transmembrane region" description="Helical" evidence="8">
    <location>
        <begin position="277"/>
        <end position="295"/>
    </location>
</feature>
<feature type="transmembrane region" description="Helical" evidence="8">
    <location>
        <begin position="487"/>
        <end position="504"/>
    </location>
</feature>
<evidence type="ECO:0000313" key="11">
    <source>
        <dbReference type="Proteomes" id="UP000030302"/>
    </source>
</evidence>
<feature type="transmembrane region" description="Helical" evidence="8">
    <location>
        <begin position="21"/>
        <end position="40"/>
    </location>
</feature>
<feature type="transmembrane region" description="Helical" evidence="8">
    <location>
        <begin position="238"/>
        <end position="256"/>
    </location>
</feature>
<feature type="domain" description="Major facilitator superfamily (MFS) profile" evidence="9">
    <location>
        <begin position="22"/>
        <end position="509"/>
    </location>
</feature>
<evidence type="ECO:0000256" key="1">
    <source>
        <dbReference type="ARBA" id="ARBA00004651"/>
    </source>
</evidence>
<keyword evidence="3" id="KW-0813">Transport</keyword>
<dbReference type="STRING" id="279058.LT85_2993"/>
<keyword evidence="7 8" id="KW-0472">Membrane</keyword>
<dbReference type="GO" id="GO:0005886">
    <property type="term" value="C:plasma membrane"/>
    <property type="evidence" value="ECO:0007669"/>
    <property type="project" value="UniProtKB-SubCell"/>
</dbReference>
<keyword evidence="11" id="KW-1185">Reference proteome</keyword>
<dbReference type="PANTHER" id="PTHR42718:SF9">
    <property type="entry name" value="MAJOR FACILITATOR SUPERFAMILY MULTIDRUG TRANSPORTER MFSC"/>
    <property type="match status" value="1"/>
</dbReference>
<feature type="transmembrane region" description="Helical" evidence="8">
    <location>
        <begin position="307"/>
        <end position="331"/>
    </location>
</feature>
<proteinExistence type="inferred from homology"/>
<feature type="transmembrane region" description="Helical" evidence="8">
    <location>
        <begin position="371"/>
        <end position="395"/>
    </location>
</feature>
<evidence type="ECO:0000256" key="6">
    <source>
        <dbReference type="ARBA" id="ARBA00022989"/>
    </source>
</evidence>
<organism evidence="10 11">
    <name type="scientific">Collimonas arenae</name>
    <dbReference type="NCBI Taxonomy" id="279058"/>
    <lineage>
        <taxon>Bacteria</taxon>
        <taxon>Pseudomonadati</taxon>
        <taxon>Pseudomonadota</taxon>
        <taxon>Betaproteobacteria</taxon>
        <taxon>Burkholderiales</taxon>
        <taxon>Oxalobacteraceae</taxon>
        <taxon>Collimonas</taxon>
    </lineage>
</organism>
<comment type="similarity">
    <text evidence="2">Belongs to the major facilitator superfamily. EmrB family.</text>
</comment>
<dbReference type="Gene3D" id="1.20.1250.20">
    <property type="entry name" value="MFS general substrate transporter like domains"/>
    <property type="match status" value="1"/>
</dbReference>
<keyword evidence="5 8" id="KW-0812">Transmembrane</keyword>
<dbReference type="PRINTS" id="PR01036">
    <property type="entry name" value="TCRTETB"/>
</dbReference>
<comment type="subcellular location">
    <subcellularLocation>
        <location evidence="1">Cell membrane</location>
        <topology evidence="1">Multi-pass membrane protein</topology>
    </subcellularLocation>
</comment>
<feature type="transmembrane region" description="Helical" evidence="8">
    <location>
        <begin position="60"/>
        <end position="80"/>
    </location>
</feature>
<dbReference type="RefSeq" id="WP_038490086.1">
    <property type="nucleotide sequence ID" value="NZ_CP009962.1"/>
</dbReference>
<evidence type="ECO:0000313" key="10">
    <source>
        <dbReference type="EMBL" id="AIY42151.1"/>
    </source>
</evidence>
<sequence>MTAAAAAGADNTSPPVINRTMITLAIMVATIMQTLDSTIANVALPHMQGSLSASQDQITWVLTSYIVAAAIATPLTGWLCDRFGQRNVFLTSILGFTLASAFCGMSMSLTEIVAARLLQGVFGAALVPLSQAVLLDINPREKQGSAMAVWGMGVMVGPILGPTLGGWLTDSYNWRWVFFINMPIGALAFYGVWRYIRNIPGARSLRFDMFGFGTLSLAIGALQLLLDRGAQNDWFNSLETWIEAIVFGLSLAYFVAHTAFSPAGKSFFNYRLLKNSNFVGGLLFIFIVGAVLYATRALTPPMLQNLMGYPVATTGLVTAPSGIGTMVAMLLVGRMVGKVDLRLLLLTGFLVAAFSLWQMTRYTLVLGESDIIWPGLIQGVGLGLIFVPLSAASFATLEPSMRADGTAIYSLVRNIGSSIGISLVQTLLVRNTQIAHAAIGEQINNANPALQDAAVQSAYNLNLDSGIAALNVEVTRQASMMAYLDDFKLMLILTLAVIPLLLLLRPPGKNKKIEVDHAAME</sequence>
<protein>
    <submittedName>
        <fullName evidence="10">Multidrug resistance protein B</fullName>
    </submittedName>
</protein>
<dbReference type="GO" id="GO:0022857">
    <property type="term" value="F:transmembrane transporter activity"/>
    <property type="evidence" value="ECO:0007669"/>
    <property type="project" value="InterPro"/>
</dbReference>
<evidence type="ECO:0000256" key="5">
    <source>
        <dbReference type="ARBA" id="ARBA00022692"/>
    </source>
</evidence>
<dbReference type="EMBL" id="CP009962">
    <property type="protein sequence ID" value="AIY42151.1"/>
    <property type="molecule type" value="Genomic_DNA"/>
</dbReference>
<dbReference type="InterPro" id="IPR004638">
    <property type="entry name" value="EmrB-like"/>
</dbReference>
<evidence type="ECO:0000256" key="4">
    <source>
        <dbReference type="ARBA" id="ARBA00022475"/>
    </source>
</evidence>
<feature type="transmembrane region" description="Helical" evidence="8">
    <location>
        <begin position="407"/>
        <end position="428"/>
    </location>
</feature>
<gene>
    <name evidence="10" type="ORF">LT85_2993</name>
</gene>